<reference evidence="4" key="1">
    <citation type="journal article" date="2019" name="Int. J. Syst. Evol. Microbiol.">
        <title>The Global Catalogue of Microorganisms (GCM) 10K type strain sequencing project: providing services to taxonomists for standard genome sequencing and annotation.</title>
        <authorList>
            <consortium name="The Broad Institute Genomics Platform"/>
            <consortium name="The Broad Institute Genome Sequencing Center for Infectious Disease"/>
            <person name="Wu L."/>
            <person name="Ma J."/>
        </authorList>
    </citation>
    <scope>NUCLEOTIDE SEQUENCE [LARGE SCALE GENOMIC DNA]</scope>
    <source>
        <strain evidence="4">CCM 8391</strain>
    </source>
</reference>
<evidence type="ECO:0000259" key="2">
    <source>
        <dbReference type="SMART" id="SM00327"/>
    </source>
</evidence>
<gene>
    <name evidence="3" type="ORF">ACFQE5_11035</name>
</gene>
<feature type="region of interest" description="Disordered" evidence="1">
    <location>
        <begin position="397"/>
        <end position="420"/>
    </location>
</feature>
<dbReference type="Proteomes" id="UP001596302">
    <property type="component" value="Unassembled WGS sequence"/>
</dbReference>
<feature type="region of interest" description="Disordered" evidence="1">
    <location>
        <begin position="1"/>
        <end position="21"/>
    </location>
</feature>
<evidence type="ECO:0000313" key="3">
    <source>
        <dbReference type="EMBL" id="MFC5994744.1"/>
    </source>
</evidence>
<dbReference type="EMBL" id="JBHSQW010000025">
    <property type="protein sequence ID" value="MFC5994744.1"/>
    <property type="molecule type" value="Genomic_DNA"/>
</dbReference>
<organism evidence="3 4">
    <name type="scientific">Pseudonocardia hispaniensis</name>
    <dbReference type="NCBI Taxonomy" id="904933"/>
    <lineage>
        <taxon>Bacteria</taxon>
        <taxon>Bacillati</taxon>
        <taxon>Actinomycetota</taxon>
        <taxon>Actinomycetes</taxon>
        <taxon>Pseudonocardiales</taxon>
        <taxon>Pseudonocardiaceae</taxon>
        <taxon>Pseudonocardia</taxon>
    </lineage>
</organism>
<keyword evidence="4" id="KW-1185">Reference proteome</keyword>
<protein>
    <recommendedName>
        <fullName evidence="2">VWFA domain-containing protein</fullName>
    </recommendedName>
</protein>
<dbReference type="RefSeq" id="WP_379584768.1">
    <property type="nucleotide sequence ID" value="NZ_JBHSQW010000025.1"/>
</dbReference>
<dbReference type="InterPro" id="IPR036465">
    <property type="entry name" value="vWFA_dom_sf"/>
</dbReference>
<evidence type="ECO:0000313" key="4">
    <source>
        <dbReference type="Proteomes" id="UP001596302"/>
    </source>
</evidence>
<dbReference type="SUPFAM" id="SSF53300">
    <property type="entry name" value="vWA-like"/>
    <property type="match status" value="1"/>
</dbReference>
<feature type="domain" description="VWFA" evidence="2">
    <location>
        <begin position="462"/>
        <end position="644"/>
    </location>
</feature>
<dbReference type="CDD" id="cd00198">
    <property type="entry name" value="vWFA"/>
    <property type="match status" value="1"/>
</dbReference>
<dbReference type="InterPro" id="IPR002035">
    <property type="entry name" value="VWF_A"/>
</dbReference>
<dbReference type="SMART" id="SM00327">
    <property type="entry name" value="VWA"/>
    <property type="match status" value="1"/>
</dbReference>
<comment type="caution">
    <text evidence="3">The sequence shown here is derived from an EMBL/GenBank/DDBJ whole genome shotgun (WGS) entry which is preliminary data.</text>
</comment>
<proteinExistence type="predicted"/>
<sequence>MRRRDRRVRYGPYRDGPDPLAPPVDLRAALNEIGRDVMEGGSPRQALQELLRRGHDGRRGLDELTRQVWQRRRDLQRDNRLDGTLAEVRELLQRALDAERAELGRHDTDDARFREMQLDALPPDTGGAVRELDSYDWRSASARQAYQQIRDLLGRELLDQRFAGMKEALQNATSEDVERIREMLEDLNSLLADHARGRDTPEQFAEFMRRHGEFFPENPRTVDELIDLLAARAAAAQRMLNSMSAQQRAELAELAQQAFGDPRLMQSLAQLDAQLQGLRPGEDWTGSARFRGDNPLGMGEATRALEELAQLDALAEQLAQSYPGARLEDIDLEALESLLGEQARVDAQRLAELERELTRQGLFERAADGSLQLSPKALRRLGESALREVVDRIGGRRGERETRRAGAAGEPTGATRPWAFGDTESWSVSRTLLNAQLRRASGDERALDVTDVEIVETEQRSKAAVALLVDTSWSMVAEGRWVPMKRTALALHHLISTRFRGDELAVIAFGRHARTVELGELVGLDGAYVQGTNLHHALLLAGRHLRRHPDARPVVLAVTDGEPTAHLAPDGEAFFDYPPSPATISATIGEVDRLTGQDASFTFFLLGDDPRLAAFMDGVARRCGGRVVAPTVDGLGAEVVADYLRRKGR</sequence>
<accession>A0ABW1J281</accession>
<dbReference type="Gene3D" id="3.40.50.410">
    <property type="entry name" value="von Willebrand factor, type A domain"/>
    <property type="match status" value="1"/>
</dbReference>
<evidence type="ECO:0000256" key="1">
    <source>
        <dbReference type="SAM" id="MobiDB-lite"/>
    </source>
</evidence>
<name>A0ABW1J281_9PSEU</name>